<dbReference type="PRINTS" id="PR00886">
    <property type="entry name" value="HIGHMOBLTY12"/>
</dbReference>
<comment type="similarity">
    <text evidence="1">Belongs to the HMGB family.</text>
</comment>
<evidence type="ECO:0000256" key="2">
    <source>
        <dbReference type="ARBA" id="ARBA00023125"/>
    </source>
</evidence>
<feature type="region of interest" description="Disordered" evidence="6">
    <location>
        <begin position="1"/>
        <end position="29"/>
    </location>
</feature>
<dbReference type="InterPro" id="IPR009071">
    <property type="entry name" value="HMG_box_dom"/>
</dbReference>
<evidence type="ECO:0000313" key="9">
    <source>
        <dbReference type="WBParaSite" id="PTRK_0000111400.1"/>
    </source>
</evidence>
<dbReference type="SUPFAM" id="SSF47095">
    <property type="entry name" value="HMG-box"/>
    <property type="match status" value="1"/>
</dbReference>
<dbReference type="Proteomes" id="UP000038045">
    <property type="component" value="Unplaced"/>
</dbReference>
<dbReference type="GO" id="GO:0006357">
    <property type="term" value="P:regulation of transcription by RNA polymerase II"/>
    <property type="evidence" value="ECO:0007669"/>
    <property type="project" value="TreeGrafter"/>
</dbReference>
<dbReference type="FunFam" id="1.10.30.10:FF:000016">
    <property type="entry name" value="FACT complex subunit SSRP1"/>
    <property type="match status" value="1"/>
</dbReference>
<keyword evidence="2 4" id="KW-0238">DNA-binding</keyword>
<evidence type="ECO:0000256" key="1">
    <source>
        <dbReference type="ARBA" id="ARBA00008774"/>
    </source>
</evidence>
<evidence type="ECO:0000256" key="5">
    <source>
        <dbReference type="SAM" id="Coils"/>
    </source>
</evidence>
<dbReference type="PANTHER" id="PTHR48112:SF22">
    <property type="entry name" value="MITOCHONDRIAL TRANSCRIPTION FACTOR A, ISOFORM B"/>
    <property type="match status" value="1"/>
</dbReference>
<dbReference type="Gene3D" id="1.10.30.10">
    <property type="entry name" value="High mobility group box domain"/>
    <property type="match status" value="1"/>
</dbReference>
<organism evidence="8 9">
    <name type="scientific">Parastrongyloides trichosuri</name>
    <name type="common">Possum-specific nematode worm</name>
    <dbReference type="NCBI Taxonomy" id="131310"/>
    <lineage>
        <taxon>Eukaryota</taxon>
        <taxon>Metazoa</taxon>
        <taxon>Ecdysozoa</taxon>
        <taxon>Nematoda</taxon>
        <taxon>Chromadorea</taxon>
        <taxon>Rhabditida</taxon>
        <taxon>Tylenchina</taxon>
        <taxon>Panagrolaimomorpha</taxon>
        <taxon>Strongyloidoidea</taxon>
        <taxon>Strongyloididae</taxon>
        <taxon>Parastrongyloides</taxon>
    </lineage>
</organism>
<dbReference type="GO" id="GO:0005634">
    <property type="term" value="C:nucleus"/>
    <property type="evidence" value="ECO:0007669"/>
    <property type="project" value="UniProtKB-UniRule"/>
</dbReference>
<sequence>MSKESKSKIVSKTITKRTTNKKKKDPNAPKKALSAYFLWLNDNRSSIKQPGMGVAEVAKAAGTIWRGMGAEDKAKWEKMAEDDKKRYATELENYKKSKGEEEDNGDDN</sequence>
<feature type="domain" description="HMG box" evidence="7">
    <location>
        <begin position="29"/>
        <end position="95"/>
    </location>
</feature>
<protein>
    <submittedName>
        <fullName evidence="9">HMG box domain-containing protein</fullName>
    </submittedName>
</protein>
<dbReference type="AlphaFoldDB" id="A0A0N4Z2M0"/>
<evidence type="ECO:0000256" key="3">
    <source>
        <dbReference type="ARBA" id="ARBA00023242"/>
    </source>
</evidence>
<evidence type="ECO:0000256" key="6">
    <source>
        <dbReference type="SAM" id="MobiDB-lite"/>
    </source>
</evidence>
<feature type="coiled-coil region" evidence="5">
    <location>
        <begin position="77"/>
        <end position="104"/>
    </location>
</feature>
<name>A0A0N4Z2M0_PARTI</name>
<feature type="DNA-binding region" description="HMG box" evidence="4">
    <location>
        <begin position="29"/>
        <end position="95"/>
    </location>
</feature>
<dbReference type="WBParaSite" id="PTRK_0000111400.1">
    <property type="protein sequence ID" value="PTRK_0000111400.1"/>
    <property type="gene ID" value="PTRK_0000111400"/>
</dbReference>
<evidence type="ECO:0000259" key="7">
    <source>
        <dbReference type="PROSITE" id="PS50118"/>
    </source>
</evidence>
<dbReference type="PANTHER" id="PTHR48112">
    <property type="entry name" value="HIGH MOBILITY GROUP PROTEIN DSP1"/>
    <property type="match status" value="1"/>
</dbReference>
<dbReference type="Pfam" id="PF00505">
    <property type="entry name" value="HMG_box"/>
    <property type="match status" value="1"/>
</dbReference>
<feature type="compositionally biased region" description="Basic residues" evidence="6">
    <location>
        <begin position="14"/>
        <end position="24"/>
    </location>
</feature>
<dbReference type="InterPro" id="IPR036910">
    <property type="entry name" value="HMG_box_dom_sf"/>
</dbReference>
<dbReference type="GO" id="GO:0003677">
    <property type="term" value="F:DNA binding"/>
    <property type="evidence" value="ECO:0007669"/>
    <property type="project" value="UniProtKB-UniRule"/>
</dbReference>
<reference evidence="9" key="1">
    <citation type="submission" date="2017-02" db="UniProtKB">
        <authorList>
            <consortium name="WormBaseParasite"/>
        </authorList>
    </citation>
    <scope>IDENTIFICATION</scope>
</reference>
<evidence type="ECO:0000313" key="8">
    <source>
        <dbReference type="Proteomes" id="UP000038045"/>
    </source>
</evidence>
<evidence type="ECO:0000256" key="4">
    <source>
        <dbReference type="PROSITE-ProRule" id="PRU00267"/>
    </source>
</evidence>
<dbReference type="PROSITE" id="PS50118">
    <property type="entry name" value="HMG_BOX_2"/>
    <property type="match status" value="1"/>
</dbReference>
<proteinExistence type="inferred from homology"/>
<keyword evidence="3 4" id="KW-0539">Nucleus</keyword>
<keyword evidence="5" id="KW-0175">Coiled coil</keyword>
<accession>A0A0N4Z2M0</accession>
<keyword evidence="8" id="KW-1185">Reference proteome</keyword>
<dbReference type="SMART" id="SM00398">
    <property type="entry name" value="HMG"/>
    <property type="match status" value="1"/>
</dbReference>
<dbReference type="STRING" id="131310.A0A0N4Z2M0"/>
<dbReference type="InterPro" id="IPR050342">
    <property type="entry name" value="HMGB"/>
</dbReference>